<comment type="caution">
    <text evidence="1">The sequence shown here is derived from an EMBL/GenBank/DDBJ whole genome shotgun (WGS) entry which is preliminary data.</text>
</comment>
<gene>
    <name evidence="1" type="ORF">L2E82_45231</name>
</gene>
<dbReference type="Proteomes" id="UP001055811">
    <property type="component" value="Linkage Group LG08"/>
</dbReference>
<reference evidence="2" key="1">
    <citation type="journal article" date="2022" name="Mol. Ecol. Resour.">
        <title>The genomes of chicory, endive, great burdock and yacon provide insights into Asteraceae palaeo-polyploidization history and plant inulin production.</title>
        <authorList>
            <person name="Fan W."/>
            <person name="Wang S."/>
            <person name="Wang H."/>
            <person name="Wang A."/>
            <person name="Jiang F."/>
            <person name="Liu H."/>
            <person name="Zhao H."/>
            <person name="Xu D."/>
            <person name="Zhang Y."/>
        </authorList>
    </citation>
    <scope>NUCLEOTIDE SEQUENCE [LARGE SCALE GENOMIC DNA]</scope>
    <source>
        <strain evidence="2">cv. Punajuju</strain>
    </source>
</reference>
<evidence type="ECO:0000313" key="2">
    <source>
        <dbReference type="Proteomes" id="UP001055811"/>
    </source>
</evidence>
<organism evidence="1 2">
    <name type="scientific">Cichorium intybus</name>
    <name type="common">Chicory</name>
    <dbReference type="NCBI Taxonomy" id="13427"/>
    <lineage>
        <taxon>Eukaryota</taxon>
        <taxon>Viridiplantae</taxon>
        <taxon>Streptophyta</taxon>
        <taxon>Embryophyta</taxon>
        <taxon>Tracheophyta</taxon>
        <taxon>Spermatophyta</taxon>
        <taxon>Magnoliopsida</taxon>
        <taxon>eudicotyledons</taxon>
        <taxon>Gunneridae</taxon>
        <taxon>Pentapetalae</taxon>
        <taxon>asterids</taxon>
        <taxon>campanulids</taxon>
        <taxon>Asterales</taxon>
        <taxon>Asteraceae</taxon>
        <taxon>Cichorioideae</taxon>
        <taxon>Cichorieae</taxon>
        <taxon>Cichoriinae</taxon>
        <taxon>Cichorium</taxon>
    </lineage>
</organism>
<evidence type="ECO:0000313" key="1">
    <source>
        <dbReference type="EMBL" id="KAI3700595.1"/>
    </source>
</evidence>
<proteinExistence type="predicted"/>
<name>A0ACB8ZSF2_CICIN</name>
<reference evidence="1 2" key="2">
    <citation type="journal article" date="2022" name="Mol. Ecol. Resour.">
        <title>The genomes of chicory, endive, great burdock and yacon provide insights into Asteraceae paleo-polyploidization history and plant inulin production.</title>
        <authorList>
            <person name="Fan W."/>
            <person name="Wang S."/>
            <person name="Wang H."/>
            <person name="Wang A."/>
            <person name="Jiang F."/>
            <person name="Liu H."/>
            <person name="Zhao H."/>
            <person name="Xu D."/>
            <person name="Zhang Y."/>
        </authorList>
    </citation>
    <scope>NUCLEOTIDE SEQUENCE [LARGE SCALE GENOMIC DNA]</scope>
    <source>
        <strain evidence="2">cv. Punajuju</strain>
        <tissue evidence="1">Leaves</tissue>
    </source>
</reference>
<dbReference type="EMBL" id="CM042016">
    <property type="protein sequence ID" value="KAI3700595.1"/>
    <property type="molecule type" value="Genomic_DNA"/>
</dbReference>
<keyword evidence="2" id="KW-1185">Reference proteome</keyword>
<protein>
    <submittedName>
        <fullName evidence="1">Uncharacterized protein</fullName>
    </submittedName>
</protein>
<sequence>MWLLELVVEKAATSGTTEENTLNSNADPQASLQATTGTAEYNTLNSEYASESEAEAGKVLVNLRKLRVEFCSNLVSLGEKEEVFSGYNIIPLRRFVLPNRRRAEAQVSLDPGLQEAIGKGVGSRRADKGAYQLKHADA</sequence>
<accession>A0ACB8ZSF2</accession>